<name>A0ABU5ECZ1_9PROT</name>
<accession>A0ABU5ECZ1</accession>
<reference evidence="2 3" key="1">
    <citation type="journal article" date="2016" name="Antonie Van Leeuwenhoek">
        <title>Dongia soli sp. nov., isolated from soil from Dokdo, Korea.</title>
        <authorList>
            <person name="Kim D.U."/>
            <person name="Lee H."/>
            <person name="Kim H."/>
            <person name="Kim S.G."/>
            <person name="Ka J.O."/>
        </authorList>
    </citation>
    <scope>NUCLEOTIDE SEQUENCE [LARGE SCALE GENOMIC DNA]</scope>
    <source>
        <strain evidence="2 3">D78</strain>
    </source>
</reference>
<dbReference type="Gene3D" id="2.60.120.10">
    <property type="entry name" value="Jelly Rolls"/>
    <property type="match status" value="1"/>
</dbReference>
<dbReference type="Pfam" id="PF12973">
    <property type="entry name" value="Cupin_7"/>
    <property type="match status" value="1"/>
</dbReference>
<dbReference type="EMBL" id="JAXCLW010000004">
    <property type="protein sequence ID" value="MDY0884177.1"/>
    <property type="molecule type" value="Genomic_DNA"/>
</dbReference>
<dbReference type="RefSeq" id="WP_320509248.1">
    <property type="nucleotide sequence ID" value="NZ_JAXCLW010000004.1"/>
</dbReference>
<proteinExistence type="predicted"/>
<sequence>MNAIMKPIVPSDRQVANIKTADYKTFVIDGEEVPGHSYLQFDDTFPEGAGFTIYRMAPGTQSIPHEHTCHEQFFVIEGELIDNDGYVYKAGDFVCLKEGTQHNSYTKTGVTLALFIRSLERNL</sequence>
<dbReference type="InterPro" id="IPR011051">
    <property type="entry name" value="RmlC_Cupin_sf"/>
</dbReference>
<evidence type="ECO:0000313" key="3">
    <source>
        <dbReference type="Proteomes" id="UP001279642"/>
    </source>
</evidence>
<keyword evidence="3" id="KW-1185">Reference proteome</keyword>
<protein>
    <submittedName>
        <fullName evidence="2">Cupin domain-containing protein</fullName>
    </submittedName>
</protein>
<dbReference type="InterPro" id="IPR025979">
    <property type="entry name" value="ChrR-like_cupin_dom"/>
</dbReference>
<organism evidence="2 3">
    <name type="scientific">Dongia soli</name>
    <dbReference type="NCBI Taxonomy" id="600628"/>
    <lineage>
        <taxon>Bacteria</taxon>
        <taxon>Pseudomonadati</taxon>
        <taxon>Pseudomonadota</taxon>
        <taxon>Alphaproteobacteria</taxon>
        <taxon>Rhodospirillales</taxon>
        <taxon>Dongiaceae</taxon>
        <taxon>Dongia</taxon>
    </lineage>
</organism>
<evidence type="ECO:0000259" key="1">
    <source>
        <dbReference type="Pfam" id="PF12973"/>
    </source>
</evidence>
<evidence type="ECO:0000313" key="2">
    <source>
        <dbReference type="EMBL" id="MDY0884177.1"/>
    </source>
</evidence>
<gene>
    <name evidence="2" type="ORF">SMD27_15125</name>
</gene>
<dbReference type="Proteomes" id="UP001279642">
    <property type="component" value="Unassembled WGS sequence"/>
</dbReference>
<dbReference type="InterPro" id="IPR014710">
    <property type="entry name" value="RmlC-like_jellyroll"/>
</dbReference>
<feature type="domain" description="ChrR-like cupin" evidence="1">
    <location>
        <begin position="52"/>
        <end position="114"/>
    </location>
</feature>
<dbReference type="SUPFAM" id="SSF51182">
    <property type="entry name" value="RmlC-like cupins"/>
    <property type="match status" value="1"/>
</dbReference>
<comment type="caution">
    <text evidence="2">The sequence shown here is derived from an EMBL/GenBank/DDBJ whole genome shotgun (WGS) entry which is preliminary data.</text>
</comment>